<reference evidence="1 2" key="1">
    <citation type="journal article" date="2018" name="Nat. Biotechnol.">
        <title>A standardized bacterial taxonomy based on genome phylogeny substantially revises the tree of life.</title>
        <authorList>
            <person name="Parks D.H."/>
            <person name="Chuvochina M."/>
            <person name="Waite D.W."/>
            <person name="Rinke C."/>
            <person name="Skarshewski A."/>
            <person name="Chaumeil P.A."/>
            <person name="Hugenholtz P."/>
        </authorList>
    </citation>
    <scope>NUCLEOTIDE SEQUENCE [LARGE SCALE GENOMIC DNA]</scope>
    <source>
        <strain evidence="1">UBA8844</strain>
    </source>
</reference>
<name>A0A3D4V6N4_9BACT</name>
<dbReference type="AlphaFoldDB" id="A0A3D4V6N4"/>
<sequence>MIGKIQPYQAPTINKIAPKDRESRWPLVRDVAEAFAGDPGSDTFGFWFNYFWTEVQQLDRITALQQQKAAEVFFSVFEGAQAPFTLRADFAGRDDAFKENVLRQLLLIGFKRVALDAPAMTVRSPGGRALAPAPLVASDARAMNLKLLKSATGGPTPIAFRADGRSYDELVQHKGFRVRARSSDSPIYARNGFDKAWHPFNNPVYANSMFLRLGSKNADNCLQTVISVGAKFAGVTHFPILSDYVLVFAAKSPSDARFLALKPLSEWTPADEQTARTHSQKVRAVRGPGGVIDHLEKDNYIYAFLTDGMKFFNTEQFFQSHGHTPFPERGANEVPIANILCEIHFVQKWYFSEADGQIMLYELAFDPIRWLPSVAFIETLIGTSGRQELEAKALKEIANARSRSDITGEKVKFERQTRLRWTPQEREQAARALAEHLKVTTAKTPNSPLEKKAVISKHPSLKDKIDAMGPADWGGIRVEAKKYA</sequence>
<evidence type="ECO:0000313" key="2">
    <source>
        <dbReference type="Proteomes" id="UP000264071"/>
    </source>
</evidence>
<gene>
    <name evidence="1" type="ORF">DGD08_04595</name>
</gene>
<accession>A0A3D4V6N4</accession>
<evidence type="ECO:0000313" key="1">
    <source>
        <dbReference type="EMBL" id="HCT56474.1"/>
    </source>
</evidence>
<comment type="caution">
    <text evidence="1">The sequence shown here is derived from an EMBL/GenBank/DDBJ whole genome shotgun (WGS) entry which is preliminary data.</text>
</comment>
<protein>
    <submittedName>
        <fullName evidence="1">Uncharacterized protein</fullName>
    </submittedName>
</protein>
<proteinExistence type="predicted"/>
<organism evidence="1 2">
    <name type="scientific">Gemmatimonas aurantiaca</name>
    <dbReference type="NCBI Taxonomy" id="173480"/>
    <lineage>
        <taxon>Bacteria</taxon>
        <taxon>Pseudomonadati</taxon>
        <taxon>Gemmatimonadota</taxon>
        <taxon>Gemmatimonadia</taxon>
        <taxon>Gemmatimonadales</taxon>
        <taxon>Gemmatimonadaceae</taxon>
        <taxon>Gemmatimonas</taxon>
    </lineage>
</organism>
<dbReference type="EMBL" id="DPIY01000005">
    <property type="protein sequence ID" value="HCT56474.1"/>
    <property type="molecule type" value="Genomic_DNA"/>
</dbReference>
<dbReference type="Proteomes" id="UP000264071">
    <property type="component" value="Unassembled WGS sequence"/>
</dbReference>